<keyword evidence="1" id="KW-0812">Transmembrane</keyword>
<organism evidence="2 3">
    <name type="scientific">Kineosporia mesophila</name>
    <dbReference type="NCBI Taxonomy" id="566012"/>
    <lineage>
        <taxon>Bacteria</taxon>
        <taxon>Bacillati</taxon>
        <taxon>Actinomycetota</taxon>
        <taxon>Actinomycetes</taxon>
        <taxon>Kineosporiales</taxon>
        <taxon>Kineosporiaceae</taxon>
        <taxon>Kineosporia</taxon>
    </lineage>
</organism>
<gene>
    <name evidence="2" type="ORF">GCM10022223_47130</name>
</gene>
<sequence length="60" mass="6929">MAQIHISTDVQWITRVVRTVLFWMLVFPLAAFILGGMWCLIAVGLFQALVIGLIWWAVRR</sequence>
<feature type="transmembrane region" description="Helical" evidence="1">
    <location>
        <begin position="40"/>
        <end position="58"/>
    </location>
</feature>
<dbReference type="Proteomes" id="UP001501074">
    <property type="component" value="Unassembled WGS sequence"/>
</dbReference>
<keyword evidence="1" id="KW-1133">Transmembrane helix</keyword>
<proteinExistence type="predicted"/>
<keyword evidence="3" id="KW-1185">Reference proteome</keyword>
<comment type="caution">
    <text evidence="2">The sequence shown here is derived from an EMBL/GenBank/DDBJ whole genome shotgun (WGS) entry which is preliminary data.</text>
</comment>
<evidence type="ECO:0000256" key="1">
    <source>
        <dbReference type="SAM" id="Phobius"/>
    </source>
</evidence>
<reference evidence="3" key="1">
    <citation type="journal article" date="2019" name="Int. J. Syst. Evol. Microbiol.">
        <title>The Global Catalogue of Microorganisms (GCM) 10K type strain sequencing project: providing services to taxonomists for standard genome sequencing and annotation.</title>
        <authorList>
            <consortium name="The Broad Institute Genomics Platform"/>
            <consortium name="The Broad Institute Genome Sequencing Center for Infectious Disease"/>
            <person name="Wu L."/>
            <person name="Ma J."/>
        </authorList>
    </citation>
    <scope>NUCLEOTIDE SEQUENCE [LARGE SCALE GENOMIC DNA]</scope>
    <source>
        <strain evidence="3">JCM 16902</strain>
    </source>
</reference>
<accession>A0ABP7A467</accession>
<name>A0ABP7A467_9ACTN</name>
<evidence type="ECO:0000313" key="3">
    <source>
        <dbReference type="Proteomes" id="UP001501074"/>
    </source>
</evidence>
<dbReference type="RefSeq" id="WP_231487789.1">
    <property type="nucleotide sequence ID" value="NZ_BAAAZO010000009.1"/>
</dbReference>
<protein>
    <submittedName>
        <fullName evidence="2">Uncharacterized protein</fullName>
    </submittedName>
</protein>
<evidence type="ECO:0000313" key="2">
    <source>
        <dbReference type="EMBL" id="GAA3624631.1"/>
    </source>
</evidence>
<keyword evidence="1" id="KW-0472">Membrane</keyword>
<dbReference type="EMBL" id="BAAAZO010000009">
    <property type="protein sequence ID" value="GAA3624631.1"/>
    <property type="molecule type" value="Genomic_DNA"/>
</dbReference>
<feature type="transmembrane region" description="Helical" evidence="1">
    <location>
        <begin position="12"/>
        <end position="34"/>
    </location>
</feature>